<dbReference type="PANTHER" id="PTHR20974">
    <property type="entry name" value="UPF0585 PROTEIN CG18661"/>
    <property type="match status" value="1"/>
</dbReference>
<dbReference type="SUPFAM" id="SSF53335">
    <property type="entry name" value="S-adenosyl-L-methionine-dependent methyltransferases"/>
    <property type="match status" value="1"/>
</dbReference>
<dbReference type="Proteomes" id="UP001500235">
    <property type="component" value="Unassembled WGS sequence"/>
</dbReference>
<dbReference type="RefSeq" id="WP_344707351.1">
    <property type="nucleotide sequence ID" value="NZ_BAABBQ010000001.1"/>
</dbReference>
<dbReference type="InterPro" id="IPR010342">
    <property type="entry name" value="DUF938"/>
</dbReference>
<comment type="caution">
    <text evidence="1">The sequence shown here is derived from an EMBL/GenBank/DDBJ whole genome shotgun (WGS) entry which is preliminary data.</text>
</comment>
<dbReference type="EMBL" id="BAABBQ010000001">
    <property type="protein sequence ID" value="GAA4020315.1"/>
    <property type="molecule type" value="Genomic_DNA"/>
</dbReference>
<reference evidence="2" key="1">
    <citation type="journal article" date="2019" name="Int. J. Syst. Evol. Microbiol.">
        <title>The Global Catalogue of Microorganisms (GCM) 10K type strain sequencing project: providing services to taxonomists for standard genome sequencing and annotation.</title>
        <authorList>
            <consortium name="The Broad Institute Genomics Platform"/>
            <consortium name="The Broad Institute Genome Sequencing Center for Infectious Disease"/>
            <person name="Wu L."/>
            <person name="Ma J."/>
        </authorList>
    </citation>
    <scope>NUCLEOTIDE SEQUENCE [LARGE SCALE GENOMIC DNA]</scope>
    <source>
        <strain evidence="2">JCM 17563</strain>
    </source>
</reference>
<protein>
    <submittedName>
        <fullName evidence="1">DUF938 domain-containing protein</fullName>
    </submittedName>
</protein>
<dbReference type="InterPro" id="IPR029063">
    <property type="entry name" value="SAM-dependent_MTases_sf"/>
</dbReference>
<keyword evidence="2" id="KW-1185">Reference proteome</keyword>
<dbReference type="Gene3D" id="3.40.50.150">
    <property type="entry name" value="Vaccinia Virus protein VP39"/>
    <property type="match status" value="1"/>
</dbReference>
<evidence type="ECO:0000313" key="1">
    <source>
        <dbReference type="EMBL" id="GAA4020315.1"/>
    </source>
</evidence>
<accession>A0ABP7T2Z2</accession>
<evidence type="ECO:0000313" key="2">
    <source>
        <dbReference type="Proteomes" id="UP001500235"/>
    </source>
</evidence>
<gene>
    <name evidence="1" type="ORF">GCM10022280_20820</name>
</gene>
<proteinExistence type="predicted"/>
<organism evidence="1 2">
    <name type="scientific">Sphingomonas swuensis</name>
    <dbReference type="NCBI Taxonomy" id="977800"/>
    <lineage>
        <taxon>Bacteria</taxon>
        <taxon>Pseudomonadati</taxon>
        <taxon>Pseudomonadota</taxon>
        <taxon>Alphaproteobacteria</taxon>
        <taxon>Sphingomonadales</taxon>
        <taxon>Sphingomonadaceae</taxon>
        <taxon>Sphingomonas</taxon>
    </lineage>
</organism>
<dbReference type="Pfam" id="PF06080">
    <property type="entry name" value="DUF938"/>
    <property type="match status" value="1"/>
</dbReference>
<sequence length="205" mass="21889">MKRSAPAALRNREPILAVLREWLPSAGDVLEVASGTGEHALFFADALPAIRWQPSDPDPEAVASIAAWREEEGTPNLLAPLTLDVCAAEWPVARADALVAINLVHISSREANAGLLDGAARLLPAGAPLILYGPWRVRGETLAPSNLAFDAALRERDPAYGLRELSAFAAEASSRGLRLAERRSMPANNLMLRFVASGRRSPTAG</sequence>
<name>A0ABP7T2Z2_9SPHN</name>
<dbReference type="PANTHER" id="PTHR20974:SF0">
    <property type="entry name" value="UPF0585 PROTEIN CG18661"/>
    <property type="match status" value="1"/>
</dbReference>